<dbReference type="Proteomes" id="UP000191153">
    <property type="component" value="Unassembled WGS sequence"/>
</dbReference>
<dbReference type="RefSeq" id="WP_078694927.1">
    <property type="nucleotide sequence ID" value="NZ_FUWX01000035.1"/>
</dbReference>
<evidence type="ECO:0000313" key="2">
    <source>
        <dbReference type="Proteomes" id="UP000191153"/>
    </source>
</evidence>
<accession>A0A1T4QYN4</accession>
<evidence type="ECO:0000313" key="1">
    <source>
        <dbReference type="EMBL" id="SKA08755.1"/>
    </source>
</evidence>
<proteinExistence type="predicted"/>
<dbReference type="EMBL" id="FUWX01000035">
    <property type="protein sequence ID" value="SKA08755.1"/>
    <property type="molecule type" value="Genomic_DNA"/>
</dbReference>
<keyword evidence="2" id="KW-1185">Reference proteome</keyword>
<dbReference type="AlphaFoldDB" id="A0A1T4QYN4"/>
<sequence>MTSLKIIKAWVRYSKKYIQIGTGRKGESSNFQFLNNKLYKTWKNIENPNALFNFEDYGISLKDIEDSLKPFLKEAE</sequence>
<dbReference type="STRING" id="180163.SAMN02745174_02509"/>
<gene>
    <name evidence="1" type="ORF">SAMN02745174_02509</name>
</gene>
<protein>
    <submittedName>
        <fullName evidence="1">Uncharacterized protein</fullName>
    </submittedName>
</protein>
<name>A0A1T4QYN4_9FUSO</name>
<organism evidence="1 2">
    <name type="scientific">Cetobacterium ceti</name>
    <dbReference type="NCBI Taxonomy" id="180163"/>
    <lineage>
        <taxon>Bacteria</taxon>
        <taxon>Fusobacteriati</taxon>
        <taxon>Fusobacteriota</taxon>
        <taxon>Fusobacteriia</taxon>
        <taxon>Fusobacteriales</taxon>
        <taxon>Fusobacteriaceae</taxon>
        <taxon>Cetobacterium</taxon>
    </lineage>
</organism>
<reference evidence="1 2" key="1">
    <citation type="submission" date="2017-02" db="EMBL/GenBank/DDBJ databases">
        <authorList>
            <person name="Peterson S.W."/>
        </authorList>
    </citation>
    <scope>NUCLEOTIDE SEQUENCE [LARGE SCALE GENOMIC DNA]</scope>
    <source>
        <strain evidence="1 2">ATCC 700028</strain>
    </source>
</reference>